<proteinExistence type="inferred from homology"/>
<dbReference type="InterPro" id="IPR014748">
    <property type="entry name" value="Enoyl-CoA_hydra_C"/>
</dbReference>
<dbReference type="GO" id="GO:0006635">
    <property type="term" value="P:fatty acid beta-oxidation"/>
    <property type="evidence" value="ECO:0007669"/>
    <property type="project" value="TreeGrafter"/>
</dbReference>
<dbReference type="Pfam" id="PF00378">
    <property type="entry name" value="ECH_1"/>
    <property type="match status" value="1"/>
</dbReference>
<reference evidence="3 4" key="1">
    <citation type="submission" date="2020-08" db="EMBL/GenBank/DDBJ databases">
        <title>The genome sequence of type strain Novosphingobium piscinae KCTC 42194.</title>
        <authorList>
            <person name="Liu Y."/>
        </authorList>
    </citation>
    <scope>NUCLEOTIDE SEQUENCE [LARGE SCALE GENOMIC DNA]</scope>
    <source>
        <strain evidence="3 4">KCTC 42194</strain>
    </source>
</reference>
<organism evidence="3 4">
    <name type="scientific">Novosphingobium piscinae</name>
    <dbReference type="NCBI Taxonomy" id="1507448"/>
    <lineage>
        <taxon>Bacteria</taxon>
        <taxon>Pseudomonadati</taxon>
        <taxon>Pseudomonadota</taxon>
        <taxon>Alphaproteobacteria</taxon>
        <taxon>Sphingomonadales</taxon>
        <taxon>Sphingomonadaceae</taxon>
        <taxon>Novosphingobium</taxon>
    </lineage>
</organism>
<dbReference type="Proteomes" id="UP000551327">
    <property type="component" value="Unassembled WGS sequence"/>
</dbReference>
<evidence type="ECO:0000313" key="3">
    <source>
        <dbReference type="EMBL" id="MBC2670572.1"/>
    </source>
</evidence>
<dbReference type="PANTHER" id="PTHR11941">
    <property type="entry name" value="ENOYL-COA HYDRATASE-RELATED"/>
    <property type="match status" value="1"/>
</dbReference>
<accession>A0A7X1KRB6</accession>
<keyword evidence="2" id="KW-0456">Lyase</keyword>
<dbReference type="GO" id="GO:0016853">
    <property type="term" value="F:isomerase activity"/>
    <property type="evidence" value="ECO:0007669"/>
    <property type="project" value="UniProtKB-KW"/>
</dbReference>
<dbReference type="EMBL" id="JACLAX010000022">
    <property type="protein sequence ID" value="MBC2670572.1"/>
    <property type="molecule type" value="Genomic_DNA"/>
</dbReference>
<dbReference type="GO" id="GO:0016829">
    <property type="term" value="F:lyase activity"/>
    <property type="evidence" value="ECO:0007669"/>
    <property type="project" value="UniProtKB-KW"/>
</dbReference>
<evidence type="ECO:0000313" key="4">
    <source>
        <dbReference type="Proteomes" id="UP000551327"/>
    </source>
</evidence>
<comment type="caution">
    <text evidence="3">The sequence shown here is derived from an EMBL/GenBank/DDBJ whole genome shotgun (WGS) entry which is preliminary data.</text>
</comment>
<gene>
    <name evidence="3" type="ORF">H7F53_15580</name>
</gene>
<dbReference type="InterPro" id="IPR001753">
    <property type="entry name" value="Enoyl-CoA_hydra/iso"/>
</dbReference>
<evidence type="ECO:0000256" key="2">
    <source>
        <dbReference type="ARBA" id="ARBA00023239"/>
    </source>
</evidence>
<dbReference type="SUPFAM" id="SSF52096">
    <property type="entry name" value="ClpP/crotonase"/>
    <property type="match status" value="1"/>
</dbReference>
<dbReference type="Gene3D" id="3.90.226.10">
    <property type="entry name" value="2-enoyl-CoA Hydratase, Chain A, domain 1"/>
    <property type="match status" value="1"/>
</dbReference>
<dbReference type="InterPro" id="IPR029045">
    <property type="entry name" value="ClpP/crotonase-like_dom_sf"/>
</dbReference>
<dbReference type="AlphaFoldDB" id="A0A7X1KRB6"/>
<keyword evidence="4" id="KW-1185">Reference proteome</keyword>
<protein>
    <submittedName>
        <fullName evidence="3">Enoyl-CoA hydratase/isomerase family protein</fullName>
    </submittedName>
</protein>
<dbReference type="RefSeq" id="WP_185680434.1">
    <property type="nucleotide sequence ID" value="NZ_JACLAX010000022.1"/>
</dbReference>
<sequence length="262" mass="27962">MMEQWGHFTLTVDSDGVAVALFSRPPVNAVSIAVYEDLVRLADRIDGDPAIKAVVLTAPDESRAWCGGADLNDFVGMDPVKRKARYEFINASLPRFAAIERPVIAAINGPVVGIGMLLVGLCDMRVAAENARFSCPEIDYGLVAGGAGILALARMPEAKVREMLFTGSRFTARELEPTGYFNYVVPREDVLAKAMDLAKTIAGKSLPAIVARKQACLATEGRTWTDAYLQAQALSGGLAAGRDGAEGVAAFLEKRPARFGDA</sequence>
<dbReference type="PANTHER" id="PTHR11941:SF54">
    <property type="entry name" value="ENOYL-COA HYDRATASE, MITOCHONDRIAL"/>
    <property type="match status" value="1"/>
</dbReference>
<keyword evidence="3" id="KW-0413">Isomerase</keyword>
<name>A0A7X1KRB6_9SPHN</name>
<dbReference type="CDD" id="cd06558">
    <property type="entry name" value="crotonase-like"/>
    <property type="match status" value="1"/>
</dbReference>
<evidence type="ECO:0000256" key="1">
    <source>
        <dbReference type="ARBA" id="ARBA00005254"/>
    </source>
</evidence>
<dbReference type="Gene3D" id="1.10.12.10">
    <property type="entry name" value="Lyase 2-enoyl-coa Hydratase, Chain A, domain 2"/>
    <property type="match status" value="1"/>
</dbReference>
<comment type="similarity">
    <text evidence="1">Belongs to the enoyl-CoA hydratase/isomerase family.</text>
</comment>